<name>D3KG56_GIAIC</name>
<dbReference type="OMA" id="WITCICD"/>
<protein>
    <submittedName>
        <fullName evidence="1">Uncharacterized protein</fullName>
    </submittedName>
</protein>
<dbReference type="GO" id="GO:0006357">
    <property type="term" value="P:regulation of transcription by RNA polymerase II"/>
    <property type="evidence" value="ECO:0000318"/>
    <property type="project" value="GO_Central"/>
</dbReference>
<dbReference type="PROSITE" id="PS50896">
    <property type="entry name" value="LISH"/>
    <property type="match status" value="1"/>
</dbReference>
<dbReference type="GO" id="GO:0003714">
    <property type="term" value="F:transcription corepressor activity"/>
    <property type="evidence" value="ECO:0000318"/>
    <property type="project" value="GO_Central"/>
</dbReference>
<dbReference type="AlphaFoldDB" id="D3KG56"/>
<dbReference type="EMBL" id="AACB03000002">
    <property type="protein sequence ID" value="KAE8303610.1"/>
    <property type="molecule type" value="Genomic_DNA"/>
</dbReference>
<dbReference type="Gene3D" id="1.20.960.30">
    <property type="match status" value="1"/>
</dbReference>
<reference evidence="1 2" key="1">
    <citation type="journal article" date="2007" name="Science">
        <title>Genomic minimalism in the early diverging intestinal parasite Giardia lamblia.</title>
        <authorList>
            <person name="Morrison H.G."/>
            <person name="McArthur A.G."/>
            <person name="Gillin F.D."/>
            <person name="Aley S.B."/>
            <person name="Adam R.D."/>
            <person name="Olsen G.J."/>
            <person name="Best A.A."/>
            <person name="Cande W.Z."/>
            <person name="Chen F."/>
            <person name="Cipriano M.J."/>
            <person name="Davids B.J."/>
            <person name="Dawson S.C."/>
            <person name="Elmendorf H.G."/>
            <person name="Hehl A.B."/>
            <person name="Holder M.E."/>
            <person name="Huse S.M."/>
            <person name="Kim U.U."/>
            <person name="Lasek-Nesselquist E."/>
            <person name="Manning G."/>
            <person name="Nigam A."/>
            <person name="Nixon J.E."/>
            <person name="Palm D."/>
            <person name="Passamaneck N.E."/>
            <person name="Prabhu A."/>
            <person name="Reich C.I."/>
            <person name="Reiner D.S."/>
            <person name="Samuelson J."/>
            <person name="Svard S.G."/>
            <person name="Sogin M.L."/>
        </authorList>
    </citation>
    <scope>NUCLEOTIDE SEQUENCE [LARGE SCALE GENOMIC DNA]</scope>
    <source>
        <strain evidence="1 2">WB C6</strain>
    </source>
</reference>
<dbReference type="HOGENOM" id="CLU_476897_0_0_1"/>
<keyword evidence="2" id="KW-1185">Reference proteome</keyword>
<gene>
    <name evidence="1" type="ORF">GL50803_006452</name>
</gene>
<evidence type="ECO:0000313" key="2">
    <source>
        <dbReference type="Proteomes" id="UP000001548"/>
    </source>
</evidence>
<dbReference type="VEuPathDB" id="GiardiaDB:GL50803_6452"/>
<dbReference type="SMART" id="SM00667">
    <property type="entry name" value="LisH"/>
    <property type="match status" value="1"/>
</dbReference>
<proteinExistence type="predicted"/>
<sequence length="572" mass="63204">MNPSDIPCLVYNYLRECGYLHSAAALSCEAMIKLNDPTLDMVDPGLLRILVGKGLAYAQLESLCLDSHVSIFDPATKQDYDNKAITVSSTATLGKEQSLSCTEGVRLTRYPLNYYISHMPNNDGYPLRILRFGPSKEPALSARLVVIFRHSLHLIDAQTKAELAGRALDVTEDLAAQAFVCPDGLTFSLVAKLPTTESETKNEGGASDPDSLHHFIVFNTVSLYVLYRYSLSYPTKSISMGSKWITCICDKQNNAIMIPRPLSNRSKSLINLTVHPVPEAIVEHYHSRRYGDAARSTTSRERGWASCVFQSAGTCSGLSSYFYVSQNEVLALYSPLGILHLYVPFVDNEEAGALTPRYINLPEFLGLSTPQVFLTVYTIAFIDSLPYVACLTSHGIAMINYRYLLYGPLCTEVERQYNSWAYCEKLDPAITTVEVGIWTERCAVAVCSANKIIILSVETGLPMFTLSIAELQGLHGEQIDWSQTDCSIADLAFVCSSGLAVLVCDGASTKIWCVKVALNHATRVLKTTLIYKGDSPARKFIGRDSSNGTKRLYLSVSDCDAIELEFYRSPRH</sequence>
<dbReference type="GO" id="GO:0000118">
    <property type="term" value="C:histone deacetylase complex"/>
    <property type="evidence" value="ECO:0000318"/>
    <property type="project" value="GO_Central"/>
</dbReference>
<comment type="caution">
    <text evidence="1">The sequence shown here is derived from an EMBL/GenBank/DDBJ whole genome shotgun (WGS) entry which is preliminary data.</text>
</comment>
<organism evidence="1 2">
    <name type="scientific">Giardia intestinalis (strain ATCC 50803 / WB clone C6)</name>
    <name type="common">Giardia lamblia</name>
    <dbReference type="NCBI Taxonomy" id="184922"/>
    <lineage>
        <taxon>Eukaryota</taxon>
        <taxon>Metamonada</taxon>
        <taxon>Diplomonadida</taxon>
        <taxon>Hexamitidae</taxon>
        <taxon>Giardiinae</taxon>
        <taxon>Giardia</taxon>
    </lineage>
</organism>
<evidence type="ECO:0000313" key="1">
    <source>
        <dbReference type="EMBL" id="KAE8303610.1"/>
    </source>
</evidence>
<accession>D3KG56</accession>
<dbReference type="InterPro" id="IPR006594">
    <property type="entry name" value="LisH"/>
</dbReference>
<dbReference type="Proteomes" id="UP000001548">
    <property type="component" value="Unassembled WGS sequence"/>
</dbReference>